<gene>
    <name evidence="2" type="ORF">WH47_03080</name>
</gene>
<dbReference type="GO" id="GO:0003964">
    <property type="term" value="F:RNA-directed DNA polymerase activity"/>
    <property type="evidence" value="ECO:0007669"/>
    <property type="project" value="UniProtKB-KW"/>
</dbReference>
<keyword evidence="2" id="KW-0695">RNA-directed DNA polymerase</keyword>
<proteinExistence type="predicted"/>
<feature type="domain" description="Endonuclease/exonuclease/phosphatase" evidence="1">
    <location>
        <begin position="23"/>
        <end position="184"/>
    </location>
</feature>
<dbReference type="InterPro" id="IPR036691">
    <property type="entry name" value="Endo/exonu/phosph_ase_sf"/>
</dbReference>
<protein>
    <submittedName>
        <fullName evidence="2">RNA-directed DNA polymerase from mobile element jockey</fullName>
    </submittedName>
</protein>
<evidence type="ECO:0000259" key="1">
    <source>
        <dbReference type="Pfam" id="PF03372"/>
    </source>
</evidence>
<accession>A0A0L7QY94</accession>
<dbReference type="Gene3D" id="3.60.10.10">
    <property type="entry name" value="Endonuclease/exonuclease/phosphatase"/>
    <property type="match status" value="1"/>
</dbReference>
<keyword evidence="2" id="KW-0808">Transferase</keyword>
<dbReference type="Proteomes" id="UP000053825">
    <property type="component" value="Unassembled WGS sequence"/>
</dbReference>
<dbReference type="PANTHER" id="PTHR33776">
    <property type="entry name" value="ENDO/EXONUCLEASE/PHOSPHATASE DOMAIN-CONTAINING PROTEIN"/>
    <property type="match status" value="1"/>
</dbReference>
<sequence length="191" mass="22149">MAHNTQHNNNANKKLSINQLKILQINVNSIITNERRATLLDYLSKQKPDIALLSETKLNPNHKINFKDYIILRSNRPHAKQGGGTGILIRKDFSFKPIQPNSIKSNKCLETTIIEINLQNNYKLYIIAAYATCNYKKEFIPELKHLFEELHLNNTKNFYLLAGDLNAKHQTWGNTNINKRGISLHKWHTDY</sequence>
<keyword evidence="2" id="KW-0548">Nucleotidyltransferase</keyword>
<dbReference type="PANTHER" id="PTHR33776:SF3">
    <property type="entry name" value="PHD-TYPE DOMAIN-CONTAINING PROTEIN"/>
    <property type="match status" value="1"/>
</dbReference>
<reference evidence="2 3" key="1">
    <citation type="submission" date="2015-07" db="EMBL/GenBank/DDBJ databases">
        <title>The genome of Habropoda laboriosa.</title>
        <authorList>
            <person name="Pan H."/>
            <person name="Kapheim K."/>
        </authorList>
    </citation>
    <scope>NUCLEOTIDE SEQUENCE [LARGE SCALE GENOMIC DNA]</scope>
    <source>
        <strain evidence="2">0110345459</strain>
    </source>
</reference>
<keyword evidence="3" id="KW-1185">Reference proteome</keyword>
<dbReference type="EMBL" id="KQ414693">
    <property type="protein sequence ID" value="KOC63578.1"/>
    <property type="molecule type" value="Genomic_DNA"/>
</dbReference>
<dbReference type="STRING" id="597456.A0A0L7QY94"/>
<dbReference type="AlphaFoldDB" id="A0A0L7QY94"/>
<dbReference type="Pfam" id="PF03372">
    <property type="entry name" value="Exo_endo_phos"/>
    <property type="match status" value="1"/>
</dbReference>
<dbReference type="SUPFAM" id="SSF56219">
    <property type="entry name" value="DNase I-like"/>
    <property type="match status" value="1"/>
</dbReference>
<dbReference type="InterPro" id="IPR005135">
    <property type="entry name" value="Endo/exonuclease/phosphatase"/>
</dbReference>
<name>A0A0L7QY94_9HYME</name>
<evidence type="ECO:0000313" key="2">
    <source>
        <dbReference type="EMBL" id="KOC63578.1"/>
    </source>
</evidence>
<evidence type="ECO:0000313" key="3">
    <source>
        <dbReference type="Proteomes" id="UP000053825"/>
    </source>
</evidence>
<dbReference type="OrthoDB" id="7989680at2759"/>
<organism evidence="2 3">
    <name type="scientific">Habropoda laboriosa</name>
    <dbReference type="NCBI Taxonomy" id="597456"/>
    <lineage>
        <taxon>Eukaryota</taxon>
        <taxon>Metazoa</taxon>
        <taxon>Ecdysozoa</taxon>
        <taxon>Arthropoda</taxon>
        <taxon>Hexapoda</taxon>
        <taxon>Insecta</taxon>
        <taxon>Pterygota</taxon>
        <taxon>Neoptera</taxon>
        <taxon>Endopterygota</taxon>
        <taxon>Hymenoptera</taxon>
        <taxon>Apocrita</taxon>
        <taxon>Aculeata</taxon>
        <taxon>Apoidea</taxon>
        <taxon>Anthophila</taxon>
        <taxon>Apidae</taxon>
        <taxon>Habropoda</taxon>
    </lineage>
</organism>